<dbReference type="Proteomes" id="UP000499080">
    <property type="component" value="Unassembled WGS sequence"/>
</dbReference>
<name>A0A4Y2VJ79_ARAVE</name>
<dbReference type="AlphaFoldDB" id="A0A4Y2VJ79"/>
<dbReference type="EMBL" id="BGPR01047645">
    <property type="protein sequence ID" value="GBO24701.1"/>
    <property type="molecule type" value="Genomic_DNA"/>
</dbReference>
<proteinExistence type="predicted"/>
<gene>
    <name evidence="1" type="ORF">AVEN_246496_1</name>
</gene>
<protein>
    <submittedName>
        <fullName evidence="1">Uncharacterized protein</fullName>
    </submittedName>
</protein>
<comment type="caution">
    <text evidence="1">The sequence shown here is derived from an EMBL/GenBank/DDBJ whole genome shotgun (WGS) entry which is preliminary data.</text>
</comment>
<evidence type="ECO:0000313" key="1">
    <source>
        <dbReference type="EMBL" id="GBO24701.1"/>
    </source>
</evidence>
<evidence type="ECO:0000313" key="2">
    <source>
        <dbReference type="Proteomes" id="UP000499080"/>
    </source>
</evidence>
<organism evidence="1 2">
    <name type="scientific">Araneus ventricosus</name>
    <name type="common">Orbweaver spider</name>
    <name type="synonym">Epeira ventricosa</name>
    <dbReference type="NCBI Taxonomy" id="182803"/>
    <lineage>
        <taxon>Eukaryota</taxon>
        <taxon>Metazoa</taxon>
        <taxon>Ecdysozoa</taxon>
        <taxon>Arthropoda</taxon>
        <taxon>Chelicerata</taxon>
        <taxon>Arachnida</taxon>
        <taxon>Araneae</taxon>
        <taxon>Araneomorphae</taxon>
        <taxon>Entelegynae</taxon>
        <taxon>Araneoidea</taxon>
        <taxon>Araneidae</taxon>
        <taxon>Araneus</taxon>
    </lineage>
</organism>
<sequence length="111" mass="13519">MRKQLEDLREKKDHIEEMLTPERSRQLVVNRNKATENTWTGLRVRDEWSAEDPRRVITTSWMISKMFERIEIWKFLGDSARSCRFTLYDCEEQNTVDCKFACPCKRRKYRP</sequence>
<reference evidence="1 2" key="1">
    <citation type="journal article" date="2019" name="Sci. Rep.">
        <title>Orb-weaving spider Araneus ventricosus genome elucidates the spidroin gene catalogue.</title>
        <authorList>
            <person name="Kono N."/>
            <person name="Nakamura H."/>
            <person name="Ohtoshi R."/>
            <person name="Moran D.A.P."/>
            <person name="Shinohara A."/>
            <person name="Yoshida Y."/>
            <person name="Fujiwara M."/>
            <person name="Mori M."/>
            <person name="Tomita M."/>
            <person name="Arakawa K."/>
        </authorList>
    </citation>
    <scope>NUCLEOTIDE SEQUENCE [LARGE SCALE GENOMIC DNA]</scope>
</reference>
<accession>A0A4Y2VJ79</accession>
<keyword evidence="2" id="KW-1185">Reference proteome</keyword>